<dbReference type="PANTHER" id="PTHR42805:SF1">
    <property type="entry name" value="PTERIN-4-ALPHA-CARBINOLAMINE DEHYDRATASE-RELATED"/>
    <property type="match status" value="1"/>
</dbReference>
<evidence type="ECO:0000256" key="2">
    <source>
        <dbReference type="ARBA" id="ARBA00006472"/>
    </source>
</evidence>
<protein>
    <recommendedName>
        <fullName evidence="3">4a-hydroxytetrahydrobiopterin dehydratase</fullName>
        <ecNumber evidence="3">4.2.1.96</ecNumber>
    </recommendedName>
</protein>
<dbReference type="Pfam" id="PF01329">
    <property type="entry name" value="Pterin_4a"/>
    <property type="match status" value="1"/>
</dbReference>
<dbReference type="InterPro" id="IPR001533">
    <property type="entry name" value="Pterin_deHydtase"/>
</dbReference>
<keyword evidence="4 5" id="KW-0456">Lyase</keyword>
<dbReference type="GO" id="GO:0008124">
    <property type="term" value="F:4-alpha-hydroxytetrahydrobiopterin dehydratase activity"/>
    <property type="evidence" value="ECO:0007669"/>
    <property type="project" value="UniProtKB-EC"/>
</dbReference>
<evidence type="ECO:0000256" key="1">
    <source>
        <dbReference type="ARBA" id="ARBA00001554"/>
    </source>
</evidence>
<dbReference type="PANTHER" id="PTHR42805">
    <property type="entry name" value="PTERIN-4-ALPHA-CARBINOLAMINE DEHYDRATASE-RELATED"/>
    <property type="match status" value="1"/>
</dbReference>
<reference evidence="5" key="1">
    <citation type="submission" date="2018-06" db="EMBL/GenBank/DDBJ databases">
        <authorList>
            <person name="Zhirakovskaya E."/>
        </authorList>
    </citation>
    <scope>NUCLEOTIDE SEQUENCE</scope>
</reference>
<dbReference type="NCBIfam" id="NF002016">
    <property type="entry name" value="PRK00823.1-1"/>
    <property type="match status" value="1"/>
</dbReference>
<dbReference type="GO" id="GO:0006729">
    <property type="term" value="P:tetrahydrobiopterin biosynthetic process"/>
    <property type="evidence" value="ECO:0007669"/>
    <property type="project" value="InterPro"/>
</dbReference>
<evidence type="ECO:0000256" key="4">
    <source>
        <dbReference type="ARBA" id="ARBA00023239"/>
    </source>
</evidence>
<dbReference type="InterPro" id="IPR050376">
    <property type="entry name" value="Pterin-4-alpha-carb_dehyd"/>
</dbReference>
<evidence type="ECO:0000256" key="3">
    <source>
        <dbReference type="ARBA" id="ARBA00013252"/>
    </source>
</evidence>
<dbReference type="InterPro" id="IPR036428">
    <property type="entry name" value="PCD_sf"/>
</dbReference>
<dbReference type="EMBL" id="UOFO01000027">
    <property type="protein sequence ID" value="VAW83811.1"/>
    <property type="molecule type" value="Genomic_DNA"/>
</dbReference>
<dbReference type="CDD" id="cd00913">
    <property type="entry name" value="PCD_DCoH_subfamily_a"/>
    <property type="match status" value="1"/>
</dbReference>
<dbReference type="AlphaFoldDB" id="A0A3B0YWN5"/>
<organism evidence="5">
    <name type="scientific">hydrothermal vent metagenome</name>
    <dbReference type="NCBI Taxonomy" id="652676"/>
    <lineage>
        <taxon>unclassified sequences</taxon>
        <taxon>metagenomes</taxon>
        <taxon>ecological metagenomes</taxon>
    </lineage>
</organism>
<dbReference type="EC" id="4.2.1.96" evidence="3"/>
<gene>
    <name evidence="5" type="ORF">MNBD_GAMMA16-1234</name>
</gene>
<comment type="catalytic activity">
    <reaction evidence="1">
        <text>(4aS,6R)-4a-hydroxy-L-erythro-5,6,7,8-tetrahydrobiopterin = (6R)-L-erythro-6,7-dihydrobiopterin + H2O</text>
        <dbReference type="Rhea" id="RHEA:11920"/>
        <dbReference type="ChEBI" id="CHEBI:15377"/>
        <dbReference type="ChEBI" id="CHEBI:15642"/>
        <dbReference type="ChEBI" id="CHEBI:43120"/>
        <dbReference type="EC" id="4.2.1.96"/>
    </reaction>
</comment>
<accession>A0A3B0YWN5</accession>
<dbReference type="Gene3D" id="3.30.1360.20">
    <property type="entry name" value="Transcriptional coactivator/pterin dehydratase"/>
    <property type="match status" value="1"/>
</dbReference>
<proteinExistence type="inferred from homology"/>
<name>A0A3B0YWN5_9ZZZZ</name>
<sequence length="112" mass="12826">MSQLHNQECEACRAGAPLATPEETIEWMQELSGWEIISVDNISRLQRTFGFENFIAALEFTNKVGALAEEVNHHPEIITEWGKVTVSWWSHKIKGLHRNDFIMAAKTDTHYS</sequence>
<dbReference type="HAMAP" id="MF_00434">
    <property type="entry name" value="Pterin_4_alpha"/>
    <property type="match status" value="1"/>
</dbReference>
<dbReference type="SUPFAM" id="SSF55248">
    <property type="entry name" value="PCD-like"/>
    <property type="match status" value="1"/>
</dbReference>
<evidence type="ECO:0000313" key="5">
    <source>
        <dbReference type="EMBL" id="VAW83811.1"/>
    </source>
</evidence>
<comment type="similarity">
    <text evidence="2">Belongs to the pterin-4-alpha-carbinolamine dehydratase family.</text>
</comment>